<dbReference type="RefSeq" id="WP_345467269.1">
    <property type="nucleotide sequence ID" value="NZ_BAABHF010000024.1"/>
</dbReference>
<dbReference type="EMBL" id="BAABHF010000024">
    <property type="protein sequence ID" value="GAA4499778.1"/>
    <property type="molecule type" value="Genomic_DNA"/>
</dbReference>
<gene>
    <name evidence="2" type="ORF">GCM10023191_047250</name>
</gene>
<dbReference type="InterPro" id="IPR037401">
    <property type="entry name" value="SnoaL-like"/>
</dbReference>
<dbReference type="Proteomes" id="UP001500503">
    <property type="component" value="Unassembled WGS sequence"/>
</dbReference>
<dbReference type="SUPFAM" id="SSF54427">
    <property type="entry name" value="NTF2-like"/>
    <property type="match status" value="1"/>
</dbReference>
<dbReference type="NCBIfam" id="TIGR02246">
    <property type="entry name" value="SgcJ/EcaC family oxidoreductase"/>
    <property type="match status" value="1"/>
</dbReference>
<dbReference type="InterPro" id="IPR011944">
    <property type="entry name" value="Steroid_delta5-4_isomerase"/>
</dbReference>
<evidence type="ECO:0000313" key="2">
    <source>
        <dbReference type="EMBL" id="GAA4499778.1"/>
    </source>
</evidence>
<accession>A0ABP8QCH3</accession>
<reference evidence="3" key="1">
    <citation type="journal article" date="2019" name="Int. J. Syst. Evol. Microbiol.">
        <title>The Global Catalogue of Microorganisms (GCM) 10K type strain sequencing project: providing services to taxonomists for standard genome sequencing and annotation.</title>
        <authorList>
            <consortium name="The Broad Institute Genomics Platform"/>
            <consortium name="The Broad Institute Genome Sequencing Center for Infectious Disease"/>
            <person name="Wu L."/>
            <person name="Ma J."/>
        </authorList>
    </citation>
    <scope>NUCLEOTIDE SEQUENCE [LARGE SCALE GENOMIC DNA]</scope>
    <source>
        <strain evidence="3">JCM 17933</strain>
    </source>
</reference>
<name>A0ABP8QCH3_9ACTN</name>
<comment type="caution">
    <text evidence="2">The sequence shown here is derived from an EMBL/GenBank/DDBJ whole genome shotgun (WGS) entry which is preliminary data.</text>
</comment>
<proteinExistence type="predicted"/>
<dbReference type="Pfam" id="PF13577">
    <property type="entry name" value="SnoaL_4"/>
    <property type="match status" value="1"/>
</dbReference>
<protein>
    <recommendedName>
        <fullName evidence="1">SnoaL-like domain-containing protein</fullName>
    </recommendedName>
</protein>
<sequence>MDSSTERAEREVRLAVARLMSAADRLDLEEFVAMFHADADFHNPIGMVSRGRDEIRSLHEKLYSPTPPPGFPTFTDAASTGGVQAVRVLRPDVAIVDWHWTQTGARADEKEWPPREGTNTTVWARDEAGEWRVAAWRDKDFPPGFDRPPGH</sequence>
<dbReference type="Gene3D" id="3.10.450.50">
    <property type="match status" value="1"/>
</dbReference>
<keyword evidence="3" id="KW-1185">Reference proteome</keyword>
<evidence type="ECO:0000259" key="1">
    <source>
        <dbReference type="Pfam" id="PF13577"/>
    </source>
</evidence>
<evidence type="ECO:0000313" key="3">
    <source>
        <dbReference type="Proteomes" id="UP001500503"/>
    </source>
</evidence>
<feature type="domain" description="SnoaL-like" evidence="1">
    <location>
        <begin position="8"/>
        <end position="137"/>
    </location>
</feature>
<organism evidence="2 3">
    <name type="scientific">Actinoallomurus oryzae</name>
    <dbReference type="NCBI Taxonomy" id="502180"/>
    <lineage>
        <taxon>Bacteria</taxon>
        <taxon>Bacillati</taxon>
        <taxon>Actinomycetota</taxon>
        <taxon>Actinomycetes</taxon>
        <taxon>Streptosporangiales</taxon>
        <taxon>Thermomonosporaceae</taxon>
        <taxon>Actinoallomurus</taxon>
    </lineage>
</organism>
<dbReference type="InterPro" id="IPR032710">
    <property type="entry name" value="NTF2-like_dom_sf"/>
</dbReference>